<dbReference type="Pfam" id="PF13967">
    <property type="entry name" value="RSN1_TM"/>
    <property type="match status" value="1"/>
</dbReference>
<name>A0A1X2IEY0_9FUNG</name>
<evidence type="ECO:0000313" key="12">
    <source>
        <dbReference type="EMBL" id="ORZ15274.1"/>
    </source>
</evidence>
<feature type="domain" description="CSC1/OSCA1-like cytosolic" evidence="11">
    <location>
        <begin position="208"/>
        <end position="387"/>
    </location>
</feature>
<comment type="caution">
    <text evidence="12">The sequence shown here is derived from an EMBL/GenBank/DDBJ whole genome shotgun (WGS) entry which is preliminary data.</text>
</comment>
<organism evidence="12 13">
    <name type="scientific">Absidia repens</name>
    <dbReference type="NCBI Taxonomy" id="90262"/>
    <lineage>
        <taxon>Eukaryota</taxon>
        <taxon>Fungi</taxon>
        <taxon>Fungi incertae sedis</taxon>
        <taxon>Mucoromycota</taxon>
        <taxon>Mucoromycotina</taxon>
        <taxon>Mucoromycetes</taxon>
        <taxon>Mucorales</taxon>
        <taxon>Cunninghamellaceae</taxon>
        <taxon>Absidia</taxon>
    </lineage>
</organism>
<evidence type="ECO:0000259" key="10">
    <source>
        <dbReference type="Pfam" id="PF13967"/>
    </source>
</evidence>
<feature type="transmembrane region" description="Helical" evidence="8">
    <location>
        <begin position="450"/>
        <end position="473"/>
    </location>
</feature>
<protein>
    <recommendedName>
        <fullName evidence="14">DUF221-domain-containing protein</fullName>
    </recommendedName>
</protein>
<feature type="transmembrane region" description="Helical" evidence="8">
    <location>
        <begin position="599"/>
        <end position="618"/>
    </location>
</feature>
<reference evidence="12 13" key="1">
    <citation type="submission" date="2016-07" db="EMBL/GenBank/DDBJ databases">
        <title>Pervasive Adenine N6-methylation of Active Genes in Fungi.</title>
        <authorList>
            <consortium name="DOE Joint Genome Institute"/>
            <person name="Mondo S.J."/>
            <person name="Dannebaum R.O."/>
            <person name="Kuo R.C."/>
            <person name="Labutti K."/>
            <person name="Haridas S."/>
            <person name="Kuo A."/>
            <person name="Salamov A."/>
            <person name="Ahrendt S.R."/>
            <person name="Lipzen A."/>
            <person name="Sullivan W."/>
            <person name="Andreopoulos W.B."/>
            <person name="Clum A."/>
            <person name="Lindquist E."/>
            <person name="Daum C."/>
            <person name="Ramamoorthy G.K."/>
            <person name="Gryganskyi A."/>
            <person name="Culley D."/>
            <person name="Magnuson J.K."/>
            <person name="James T.Y."/>
            <person name="O'Malley M.A."/>
            <person name="Stajich J.E."/>
            <person name="Spatafora J.W."/>
            <person name="Visel A."/>
            <person name="Grigoriev I.V."/>
        </authorList>
    </citation>
    <scope>NUCLEOTIDE SEQUENCE [LARGE SCALE GENOMIC DNA]</scope>
    <source>
        <strain evidence="12 13">NRRL 1336</strain>
    </source>
</reference>
<feature type="region of interest" description="Disordered" evidence="7">
    <location>
        <begin position="1138"/>
        <end position="1198"/>
    </location>
</feature>
<dbReference type="InterPro" id="IPR027815">
    <property type="entry name" value="CSC1/OSCA1-like_cyt"/>
</dbReference>
<dbReference type="InterPro" id="IPR032880">
    <property type="entry name" value="CSC1/OSCA1-like_N"/>
</dbReference>
<dbReference type="GO" id="GO:0005886">
    <property type="term" value="C:plasma membrane"/>
    <property type="evidence" value="ECO:0007669"/>
    <property type="project" value="TreeGrafter"/>
</dbReference>
<evidence type="ECO:0000313" key="13">
    <source>
        <dbReference type="Proteomes" id="UP000193560"/>
    </source>
</evidence>
<sequence length="1217" mass="139450">MGGVYISFEDQKNQESDLTIKAMAAQIGINLGIAILITVVFCFLRPKHTLVYAPKYKYSTDLKKPPMIGMGLFAWVKPLLTAKDDFLLERIGYDAVLFLRFLRLLRHLLLVMSIVGICALIPVNIVATRFSGDWPPSPGIDFLSISGINYVNGKLSADPDLRWYWSPFAATWFFTLVIGYFLHRFSNEYIRLRQQYFQQEENDNETAKTILVSYIPEHVRSDAALKKYVDSLGVLPHPITDCLIGHANSKLTSIYEEHELAVEHLEIALASYLNDGKKMAKQRPTMRINGFLGFGGTKVDVIEYYTKQVSDLDKTIKDIRHGKSKAANFGWLSFAQVQHAQAAETALNQYAHQPIFSRRHRRHSNEHDTDALDARPSPPARDLLWANLPLDKPKRQMKRWFGRLVYWIFTMAWMIPIGALSAASNLINLIRMIPNSDSFIENNAFFMGMVQAYFAPIIMALFFLLLPFFFRFISQQQGYRTQTTLDRKVFLKLYAFFIINNLLVFTLVSIFVGIYGQIRALIAAQALADNDDNLADYVLQMAKNISAVSSFWIDYVCIKGLGLTMELCQMMPLAILTIRKWISRPSPRQLREYARPPPFDYPQGYSILVFFFTIALLYSAMAPLILPFALMYFTIASLVYKYMLMYIYVTKMESGGKMWPVLFQTINVGVVLFQVIMIIVLSLKGGHLQSYCMIPLPILTVVFQWFYQRRLTDINCYILDPKTSKWLEQQQQHQAATAASPPKKSSSTKIHSLKNQFRDPAAHHKLSSPMVHDDVKHLLPQVYHQLSHPKETIEMMSTKKNKQAATTAAAASLSNKRQSHVMKMDLDEGLAINFCTMTEDDVIETAMDDDEYEDDDQEEDNVNHSGPTQQQHEEAYHSTSAVKNGKLAEILDTDDEMEEEQRGLVQNDHMDQFWQQHSNSRPSMHSTASLSSSMYTNLLPPPMGSTKILMDQDMVLPPTEVTTEQDILDWKLERKGVTSEFVDLYESFPAQSATEEDLVLYLSRRPSETYMERRQSAPLITLVDDDDDGRLEEEDDDADIPYLRRAHSMVMPTHVLGTPDNNAEILNQRRLSQPSFTQYARRPRVVSISSTTPSSPQRRRHSMPPAENSTIENERQGAWIASLDSWRAQRLDSDHHPHQLTRSMSVLAPEESLHSQRRRRSSNPSLQRSQTLQQGRSLTGHQQQQERQQTHYLDNDDGRIRITYYDDLIEHPDDDDA</sequence>
<proteinExistence type="inferred from homology"/>
<evidence type="ECO:0000256" key="3">
    <source>
        <dbReference type="ARBA" id="ARBA00022448"/>
    </source>
</evidence>
<feature type="compositionally biased region" description="Polar residues" evidence="7">
    <location>
        <begin position="1162"/>
        <end position="1181"/>
    </location>
</feature>
<feature type="transmembrane region" description="Helical" evidence="8">
    <location>
        <begin position="493"/>
        <end position="515"/>
    </location>
</feature>
<keyword evidence="4 8" id="KW-0812">Transmembrane</keyword>
<dbReference type="PANTHER" id="PTHR13018:SF149">
    <property type="entry name" value="DOMAIN PROTEIN, PUTATIVE (AFU_ORTHOLOGUE AFUA_3G11660)-RELATED"/>
    <property type="match status" value="1"/>
</dbReference>
<feature type="transmembrane region" description="Helical" evidence="8">
    <location>
        <begin position="624"/>
        <end position="649"/>
    </location>
</feature>
<dbReference type="Proteomes" id="UP000193560">
    <property type="component" value="Unassembled WGS sequence"/>
</dbReference>
<evidence type="ECO:0000256" key="4">
    <source>
        <dbReference type="ARBA" id="ARBA00022692"/>
    </source>
</evidence>
<dbReference type="OrthoDB" id="2150324at2759"/>
<feature type="region of interest" description="Disordered" evidence="7">
    <location>
        <begin position="730"/>
        <end position="750"/>
    </location>
</feature>
<dbReference type="InterPro" id="IPR003864">
    <property type="entry name" value="CSC1/OSCA1-like_7TM"/>
</dbReference>
<feature type="region of interest" description="Disordered" evidence="7">
    <location>
        <begin position="851"/>
        <end position="884"/>
    </location>
</feature>
<feature type="transmembrane region" description="Helical" evidence="8">
    <location>
        <begin position="163"/>
        <end position="183"/>
    </location>
</feature>
<dbReference type="AlphaFoldDB" id="A0A1X2IEY0"/>
<evidence type="ECO:0008006" key="14">
    <source>
        <dbReference type="Google" id="ProtNLM"/>
    </source>
</evidence>
<evidence type="ECO:0000256" key="7">
    <source>
        <dbReference type="SAM" id="MobiDB-lite"/>
    </source>
</evidence>
<feature type="transmembrane region" description="Helical" evidence="8">
    <location>
        <begin position="404"/>
        <end position="430"/>
    </location>
</feature>
<feature type="transmembrane region" description="Helical" evidence="8">
    <location>
        <begin position="23"/>
        <end position="44"/>
    </location>
</feature>
<feature type="compositionally biased region" description="Acidic residues" evidence="7">
    <location>
        <begin position="851"/>
        <end position="860"/>
    </location>
</feature>
<dbReference type="InterPro" id="IPR045122">
    <property type="entry name" value="Csc1-like"/>
</dbReference>
<keyword evidence="6 8" id="KW-0472">Membrane</keyword>
<evidence type="ECO:0000259" key="11">
    <source>
        <dbReference type="Pfam" id="PF14703"/>
    </source>
</evidence>
<accession>A0A1X2IEY0</accession>
<feature type="domain" description="CSC1/OSCA1-like N-terminal transmembrane" evidence="10">
    <location>
        <begin position="23"/>
        <end position="184"/>
    </location>
</feature>
<keyword evidence="5 8" id="KW-1133">Transmembrane helix</keyword>
<gene>
    <name evidence="12" type="ORF">BCR42DRAFT_376416</name>
</gene>
<feature type="domain" description="CSC1/OSCA1-like 7TM region" evidence="9">
    <location>
        <begin position="398"/>
        <end position="680"/>
    </location>
</feature>
<dbReference type="EMBL" id="MCGE01000013">
    <property type="protein sequence ID" value="ORZ15274.1"/>
    <property type="molecule type" value="Genomic_DNA"/>
</dbReference>
<dbReference type="PANTHER" id="PTHR13018">
    <property type="entry name" value="PROBABLE MEMBRANE PROTEIN DUF221-RELATED"/>
    <property type="match status" value="1"/>
</dbReference>
<feature type="compositionally biased region" description="Low complexity" evidence="7">
    <location>
        <begin position="1085"/>
        <end position="1096"/>
    </location>
</feature>
<dbReference type="Pfam" id="PF02714">
    <property type="entry name" value="RSN1_7TM"/>
    <property type="match status" value="1"/>
</dbReference>
<feature type="transmembrane region" description="Helical" evidence="8">
    <location>
        <begin position="661"/>
        <end position="682"/>
    </location>
</feature>
<evidence type="ECO:0000256" key="1">
    <source>
        <dbReference type="ARBA" id="ARBA00004141"/>
    </source>
</evidence>
<evidence type="ECO:0000256" key="8">
    <source>
        <dbReference type="SAM" id="Phobius"/>
    </source>
</evidence>
<dbReference type="Pfam" id="PF14703">
    <property type="entry name" value="PHM7_cyt"/>
    <property type="match status" value="1"/>
</dbReference>
<comment type="similarity">
    <text evidence="2">Belongs to the CSC1 (TC 1.A.17) family.</text>
</comment>
<evidence type="ECO:0000256" key="6">
    <source>
        <dbReference type="ARBA" id="ARBA00023136"/>
    </source>
</evidence>
<evidence type="ECO:0000256" key="5">
    <source>
        <dbReference type="ARBA" id="ARBA00022989"/>
    </source>
</evidence>
<feature type="transmembrane region" description="Helical" evidence="8">
    <location>
        <begin position="108"/>
        <end position="127"/>
    </location>
</feature>
<feature type="compositionally biased region" description="Low complexity" evidence="7">
    <location>
        <begin position="730"/>
        <end position="749"/>
    </location>
</feature>
<keyword evidence="13" id="KW-1185">Reference proteome</keyword>
<evidence type="ECO:0000256" key="2">
    <source>
        <dbReference type="ARBA" id="ARBA00007779"/>
    </source>
</evidence>
<evidence type="ECO:0000259" key="9">
    <source>
        <dbReference type="Pfam" id="PF02714"/>
    </source>
</evidence>
<dbReference type="GO" id="GO:0005227">
    <property type="term" value="F:calcium-activated cation channel activity"/>
    <property type="evidence" value="ECO:0007669"/>
    <property type="project" value="InterPro"/>
</dbReference>
<keyword evidence="3" id="KW-0813">Transport</keyword>
<feature type="transmembrane region" description="Helical" evidence="8">
    <location>
        <begin position="688"/>
        <end position="707"/>
    </location>
</feature>
<feature type="region of interest" description="Disordered" evidence="7">
    <location>
        <begin position="1070"/>
        <end position="1115"/>
    </location>
</feature>
<comment type="subcellular location">
    <subcellularLocation>
        <location evidence="1">Membrane</location>
        <topology evidence="1">Multi-pass membrane protein</topology>
    </subcellularLocation>
</comment>